<organism evidence="2 3">
    <name type="scientific">[Candida] railenensis</name>
    <dbReference type="NCBI Taxonomy" id="45579"/>
    <lineage>
        <taxon>Eukaryota</taxon>
        <taxon>Fungi</taxon>
        <taxon>Dikarya</taxon>
        <taxon>Ascomycota</taxon>
        <taxon>Saccharomycotina</taxon>
        <taxon>Pichiomycetes</taxon>
        <taxon>Debaryomycetaceae</taxon>
        <taxon>Kurtzmaniella</taxon>
    </lineage>
</organism>
<dbReference type="Pfam" id="PF10310">
    <property type="entry name" value="DUF5427"/>
    <property type="match status" value="1"/>
</dbReference>
<dbReference type="OrthoDB" id="5594977at2759"/>
<reference evidence="2" key="1">
    <citation type="submission" date="2022-03" db="EMBL/GenBank/DDBJ databases">
        <authorList>
            <person name="Legras J.-L."/>
            <person name="Devillers H."/>
            <person name="Grondin C."/>
        </authorList>
    </citation>
    <scope>NUCLEOTIDE SEQUENCE</scope>
    <source>
        <strain evidence="2">CLIB 1423</strain>
    </source>
</reference>
<dbReference type="InterPro" id="IPR018814">
    <property type="entry name" value="DUF5427"/>
</dbReference>
<dbReference type="PANTHER" id="PTHR28265:SF1">
    <property type="entry name" value="MAINTENANCE OF TELOMERE CAPPING PROTEIN 1"/>
    <property type="match status" value="1"/>
</dbReference>
<name>A0A9P0QUK3_9ASCO</name>
<sequence length="449" mass="49436">MAPQKDTDDVLDFINSLPDSKSGTPKPTTASSKGDKQENKEEFLDFLDELAAHEKAKPATPKSKPKASFEPKKVDSTRTSPEALKSVDELEQEDGAAVDAAASATAATAGEGEDNEIDPIGSISNWWSKEGSNKVSSFWGSIASNAQQISDQTYQLASNTSNQLSQQRQKILKENKFNPEQITQLDYLGDKLNSVLSTMSHQITQGLIGPDDELLNILLIHDLDNVNYLDKECSNKFNKVMNQVEGGIRITVNNFNHKQGEISDDVENLNLFYGKIIDGEKLCFANLESCIKDYSTYNLVEIKKEVDGVEEAGKEGTETEDGVGQDTSVASAESSINKSNIFISIQAITSKTNTEEKVESESDGPILIESNNHDSFSFTLILKDITNNVTIITKTQPFPLVWAQWLSGEGKVADENINPSEWVKDWIKDGLSLSFGVLAQQYVIKRMGY</sequence>
<feature type="region of interest" description="Disordered" evidence="1">
    <location>
        <begin position="1"/>
        <end position="118"/>
    </location>
</feature>
<dbReference type="Proteomes" id="UP000837801">
    <property type="component" value="Unassembled WGS sequence"/>
</dbReference>
<dbReference type="AlphaFoldDB" id="A0A9P0QUK3"/>
<dbReference type="EMBL" id="CAKXYY010000038">
    <property type="protein sequence ID" value="CAH2355910.1"/>
    <property type="molecule type" value="Genomic_DNA"/>
</dbReference>
<gene>
    <name evidence="2" type="ORF">CLIB1423_38S00320</name>
</gene>
<feature type="compositionally biased region" description="Basic and acidic residues" evidence="1">
    <location>
        <begin position="33"/>
        <end position="43"/>
    </location>
</feature>
<comment type="caution">
    <text evidence="2">The sequence shown here is derived from an EMBL/GenBank/DDBJ whole genome shotgun (WGS) entry which is preliminary data.</text>
</comment>
<feature type="compositionally biased region" description="Low complexity" evidence="1">
    <location>
        <begin position="97"/>
        <end position="110"/>
    </location>
</feature>
<protein>
    <submittedName>
        <fullName evidence="2">Maintenance of telomere capping protein 1</fullName>
    </submittedName>
</protein>
<feature type="compositionally biased region" description="Basic and acidic residues" evidence="1">
    <location>
        <begin position="67"/>
        <end position="76"/>
    </location>
</feature>
<evidence type="ECO:0000313" key="2">
    <source>
        <dbReference type="EMBL" id="CAH2355910.1"/>
    </source>
</evidence>
<accession>A0A9P0QUK3</accession>
<proteinExistence type="predicted"/>
<evidence type="ECO:0000313" key="3">
    <source>
        <dbReference type="Proteomes" id="UP000837801"/>
    </source>
</evidence>
<evidence type="ECO:0000256" key="1">
    <source>
        <dbReference type="SAM" id="MobiDB-lite"/>
    </source>
</evidence>
<dbReference type="PANTHER" id="PTHR28265">
    <property type="entry name" value="MAINTENANCE OF TELOMERE CAPPING PROTEIN 1"/>
    <property type="match status" value="1"/>
</dbReference>
<feature type="compositionally biased region" description="Polar residues" evidence="1">
    <location>
        <begin position="17"/>
        <end position="32"/>
    </location>
</feature>
<keyword evidence="3" id="KW-1185">Reference proteome</keyword>